<evidence type="ECO:0000256" key="21">
    <source>
        <dbReference type="ARBA" id="ARBA00076231"/>
    </source>
</evidence>
<dbReference type="GO" id="GO:0016787">
    <property type="term" value="F:hydrolase activity"/>
    <property type="evidence" value="ECO:0007669"/>
    <property type="project" value="UniProtKB-KW"/>
</dbReference>
<evidence type="ECO:0000256" key="9">
    <source>
        <dbReference type="ARBA" id="ARBA00022946"/>
    </source>
</evidence>
<comment type="catalytic activity">
    <reaction evidence="13">
        <text>glyoxylate + acetyl-CoA + H2O = (S)-malate + CoA + H(+)</text>
        <dbReference type="Rhea" id="RHEA:18181"/>
        <dbReference type="ChEBI" id="CHEBI:15377"/>
        <dbReference type="ChEBI" id="CHEBI:15378"/>
        <dbReference type="ChEBI" id="CHEBI:15589"/>
        <dbReference type="ChEBI" id="CHEBI:36655"/>
        <dbReference type="ChEBI" id="CHEBI:57287"/>
        <dbReference type="ChEBI" id="CHEBI:57288"/>
        <dbReference type="EC" id="2.3.3.9"/>
    </reaction>
</comment>
<keyword evidence="9" id="KW-0809">Transit peptide</keyword>
<keyword evidence="5" id="KW-0808">Transferase</keyword>
<evidence type="ECO:0000256" key="1">
    <source>
        <dbReference type="ARBA" id="ARBA00001946"/>
    </source>
</evidence>
<evidence type="ECO:0000256" key="14">
    <source>
        <dbReference type="ARBA" id="ARBA00051623"/>
    </source>
</evidence>
<evidence type="ECO:0000256" key="10">
    <source>
        <dbReference type="ARBA" id="ARBA00022990"/>
    </source>
</evidence>
<gene>
    <name evidence="25" type="ORF">TGEB3V08_LOCUS4350</name>
</gene>
<organism evidence="25">
    <name type="scientific">Timema genevievae</name>
    <name type="common">Walking stick</name>
    <dbReference type="NCBI Taxonomy" id="629358"/>
    <lineage>
        <taxon>Eukaryota</taxon>
        <taxon>Metazoa</taxon>
        <taxon>Ecdysozoa</taxon>
        <taxon>Arthropoda</taxon>
        <taxon>Hexapoda</taxon>
        <taxon>Insecta</taxon>
        <taxon>Pterygota</taxon>
        <taxon>Neoptera</taxon>
        <taxon>Polyneoptera</taxon>
        <taxon>Phasmatodea</taxon>
        <taxon>Timematodea</taxon>
        <taxon>Timematoidea</taxon>
        <taxon>Timematidae</taxon>
        <taxon>Timema</taxon>
    </lineage>
</organism>
<dbReference type="InterPro" id="IPR040442">
    <property type="entry name" value="Pyrv_kinase-like_dom_sf"/>
</dbReference>
<evidence type="ECO:0000256" key="20">
    <source>
        <dbReference type="ARBA" id="ARBA00072098"/>
    </source>
</evidence>
<evidence type="ECO:0000256" key="22">
    <source>
        <dbReference type="ARBA" id="ARBA00076788"/>
    </source>
</evidence>
<keyword evidence="6" id="KW-0479">Metal-binding</keyword>
<dbReference type="FunFam" id="3.20.20.60:FF:000014">
    <property type="entry name" value="Citrate lyase subunit beta-like protein"/>
    <property type="match status" value="1"/>
</dbReference>
<evidence type="ECO:0000256" key="8">
    <source>
        <dbReference type="ARBA" id="ARBA00022842"/>
    </source>
</evidence>
<protein>
    <recommendedName>
        <fullName evidence="20">Citramalyl-CoA lyase, mitochondrial</fullName>
        <ecNumber evidence="4">2.3.3.9</ecNumber>
        <ecNumber evidence="18">3.1.2.30</ecNumber>
        <ecNumber evidence="19">4.1.3.25</ecNumber>
    </recommendedName>
    <alternativeName>
        <fullName evidence="22">(3S)-malyl-CoA thioesterase</fullName>
    </alternativeName>
    <alternativeName>
        <fullName evidence="23">Beta-methylmalate synthase</fullName>
    </alternativeName>
    <alternativeName>
        <fullName evidence="21">Malate synthase</fullName>
    </alternativeName>
</protein>
<evidence type="ECO:0000256" key="11">
    <source>
        <dbReference type="ARBA" id="ARBA00023128"/>
    </source>
</evidence>
<evidence type="ECO:0000256" key="13">
    <source>
        <dbReference type="ARBA" id="ARBA00047918"/>
    </source>
</evidence>
<comment type="subunit">
    <text evidence="3">Homotrimer.</text>
</comment>
<keyword evidence="12" id="KW-0456">Lyase</keyword>
<keyword evidence="8" id="KW-0460">Magnesium</keyword>
<comment type="similarity">
    <text evidence="17">Belongs to the HpcH/HpaI aldolase family. Citrate lyase beta subunit-like subfamily.</text>
</comment>
<evidence type="ECO:0000256" key="17">
    <source>
        <dbReference type="ARBA" id="ARBA00061542"/>
    </source>
</evidence>
<name>A0A7R9PKE0_TIMGE</name>
<dbReference type="SUPFAM" id="SSF51621">
    <property type="entry name" value="Phosphoenolpyruvate/pyruvate domain"/>
    <property type="match status" value="1"/>
</dbReference>
<dbReference type="EC" id="3.1.2.30" evidence="18"/>
<comment type="catalytic activity">
    <reaction evidence="14">
        <text>propanoyl-CoA + glyoxylate + H2O = 3-methylmalate + CoA + H(+)</text>
        <dbReference type="Rhea" id="RHEA:47628"/>
        <dbReference type="ChEBI" id="CHEBI:15377"/>
        <dbReference type="ChEBI" id="CHEBI:15378"/>
        <dbReference type="ChEBI" id="CHEBI:36655"/>
        <dbReference type="ChEBI" id="CHEBI:57287"/>
        <dbReference type="ChEBI" id="CHEBI:57392"/>
        <dbReference type="ChEBI" id="CHEBI:87810"/>
    </reaction>
</comment>
<dbReference type="GO" id="GO:0106064">
    <property type="term" value="P:regulation of cobalamin metabolic process"/>
    <property type="evidence" value="ECO:0007669"/>
    <property type="project" value="UniProtKB-ARBA"/>
</dbReference>
<evidence type="ECO:0000256" key="15">
    <source>
        <dbReference type="ARBA" id="ARBA00051672"/>
    </source>
</evidence>
<evidence type="ECO:0000256" key="23">
    <source>
        <dbReference type="ARBA" id="ARBA00083020"/>
    </source>
</evidence>
<dbReference type="Gene3D" id="3.20.20.60">
    <property type="entry name" value="Phosphoenolpyruvate-binding domains"/>
    <property type="match status" value="1"/>
</dbReference>
<evidence type="ECO:0000256" key="5">
    <source>
        <dbReference type="ARBA" id="ARBA00022679"/>
    </source>
</evidence>
<sequence length="387" mass="42905">MSFTSSTRLLYKFEATFHHMVRYYSSRRAILYVPGDDIRKLNKALSLDADCIVMDCEDGVATNRKEEARVTIRQWLDEGRASNSMSEWSVRVNSVESDLCKEDLQTVLGGANKPPTLLLPKVESKEHIQWHMGGCQKINLIMYIESARAVVNLPDICRTAEQLSSTAPLKPAALVFGSDDLCASLGVTRSDNGTEILYARQKLVLVAKAFHLQAIDMVHIHFKACASVLCFDNIPDLDGLQRQCEAGARMGYTGKQVIHPVQIPIVQQAFMPTAATVEWAEGLIAAFQEHQKLGKGAFVYKRSMIDMPLLRQAENIIKASSDPDNAGMCRPIVTKQGHHKAGKFWVLLPGCCSHDKATLTLVARKMQGAASDPSIQTLPGYELKESW</sequence>
<keyword evidence="11" id="KW-0496">Mitochondrion</keyword>
<dbReference type="InterPro" id="IPR015813">
    <property type="entry name" value="Pyrv/PenolPyrv_kinase-like_dom"/>
</dbReference>
<accession>A0A7R9PKE0</accession>
<dbReference type="EC" id="2.3.3.9" evidence="4"/>
<dbReference type="InterPro" id="IPR005000">
    <property type="entry name" value="Aldolase/citrate-lyase_domain"/>
</dbReference>
<dbReference type="GO" id="GO:0047777">
    <property type="term" value="F:(S)-citramalyl-CoA lyase activity"/>
    <property type="evidence" value="ECO:0007669"/>
    <property type="project" value="UniProtKB-EC"/>
</dbReference>
<evidence type="ECO:0000256" key="6">
    <source>
        <dbReference type="ARBA" id="ARBA00022723"/>
    </source>
</evidence>
<evidence type="ECO:0000256" key="16">
    <source>
        <dbReference type="ARBA" id="ARBA00055540"/>
    </source>
</evidence>
<comment type="catalytic activity">
    <reaction evidence="15">
        <text>(3S)-citramalyl-CoA = pyruvate + acetyl-CoA</text>
        <dbReference type="Rhea" id="RHEA:22612"/>
        <dbReference type="ChEBI" id="CHEBI:15361"/>
        <dbReference type="ChEBI" id="CHEBI:57288"/>
        <dbReference type="ChEBI" id="CHEBI:58668"/>
        <dbReference type="EC" id="4.1.3.25"/>
    </reaction>
</comment>
<dbReference type="GO" id="GO:0004474">
    <property type="term" value="F:malate synthase activity"/>
    <property type="evidence" value="ECO:0007669"/>
    <property type="project" value="UniProtKB-EC"/>
</dbReference>
<dbReference type="AlphaFoldDB" id="A0A7R9PKE0"/>
<dbReference type="PANTHER" id="PTHR11105">
    <property type="entry name" value="CITRATE LYASE SUBUNIT BETA-RELATED"/>
    <property type="match status" value="1"/>
</dbReference>
<dbReference type="GO" id="GO:0046872">
    <property type="term" value="F:metal ion binding"/>
    <property type="evidence" value="ECO:0007669"/>
    <property type="project" value="UniProtKB-KW"/>
</dbReference>
<evidence type="ECO:0000256" key="4">
    <source>
        <dbReference type="ARBA" id="ARBA00012636"/>
    </source>
</evidence>
<keyword evidence="10" id="KW-0007">Acetylation</keyword>
<reference evidence="25" key="1">
    <citation type="submission" date="2020-11" db="EMBL/GenBank/DDBJ databases">
        <authorList>
            <person name="Tran Van P."/>
        </authorList>
    </citation>
    <scope>NUCLEOTIDE SEQUENCE</scope>
</reference>
<keyword evidence="7" id="KW-0378">Hydrolase</keyword>
<evidence type="ECO:0000259" key="24">
    <source>
        <dbReference type="Pfam" id="PF03328"/>
    </source>
</evidence>
<evidence type="ECO:0000256" key="12">
    <source>
        <dbReference type="ARBA" id="ARBA00023239"/>
    </source>
</evidence>
<comment type="function">
    <text evidence="16">Mitochondrial citramalyl-CoA lyase indirectly involved in the vitamin B12 metabolism. Converts citramalyl-CoA into acetyl-CoA and pyruvate in the C5-dicarboxylate catabolism pathway. The C5-dicarboxylate catabolism pathway is required to detoxify itaconate, a vitamin B12-poisoning metabolite. Also acts as a malate synthase in vitro, converting glyoxylate and acetyl-CoA to malate. Also displays malyl-CoA thioesterase activity. Also acts as a beta-methylmalate synthase in vitro, by mediating conversion of glyoxylate and propionyl-CoA to beta-methylmalate. Also has very weak citramalate synthase activity in vitro.</text>
</comment>
<dbReference type="InterPro" id="IPR040186">
    <property type="entry name" value="Citramalyl-CoA_lyase"/>
</dbReference>
<comment type="subcellular location">
    <subcellularLocation>
        <location evidence="2">Mitochondrion</location>
    </subcellularLocation>
</comment>
<dbReference type="EMBL" id="OE840492">
    <property type="protein sequence ID" value="CAD7590852.1"/>
    <property type="molecule type" value="Genomic_DNA"/>
</dbReference>
<evidence type="ECO:0000313" key="25">
    <source>
        <dbReference type="EMBL" id="CAD7590852.1"/>
    </source>
</evidence>
<dbReference type="PANTHER" id="PTHR11105:SF0">
    <property type="entry name" value="CITRAMALYL-COA LYASE, MITOCHONDRIAL"/>
    <property type="match status" value="1"/>
</dbReference>
<evidence type="ECO:0000256" key="3">
    <source>
        <dbReference type="ARBA" id="ARBA00011233"/>
    </source>
</evidence>
<proteinExistence type="inferred from homology"/>
<evidence type="ECO:0000256" key="19">
    <source>
        <dbReference type="ARBA" id="ARBA00066840"/>
    </source>
</evidence>
<comment type="cofactor">
    <cofactor evidence="1">
        <name>Mg(2+)</name>
        <dbReference type="ChEBI" id="CHEBI:18420"/>
    </cofactor>
</comment>
<dbReference type="GO" id="GO:0005739">
    <property type="term" value="C:mitochondrion"/>
    <property type="evidence" value="ECO:0007669"/>
    <property type="project" value="UniProtKB-SubCell"/>
</dbReference>
<evidence type="ECO:0000256" key="2">
    <source>
        <dbReference type="ARBA" id="ARBA00004173"/>
    </source>
</evidence>
<evidence type="ECO:0000256" key="18">
    <source>
        <dbReference type="ARBA" id="ARBA00066460"/>
    </source>
</evidence>
<dbReference type="EC" id="4.1.3.25" evidence="19"/>
<dbReference type="Pfam" id="PF03328">
    <property type="entry name" value="HpcH_HpaI"/>
    <property type="match status" value="1"/>
</dbReference>
<evidence type="ECO:0000256" key="7">
    <source>
        <dbReference type="ARBA" id="ARBA00022801"/>
    </source>
</evidence>
<feature type="domain" description="HpcH/HpaI aldolase/citrate lyase" evidence="24">
    <location>
        <begin position="28"/>
        <end position="260"/>
    </location>
</feature>